<name>A0AAV1J5L7_9NEOP</name>
<sequence>MAAQQSRKPPNNVLFCDPPPTLPPIILLPNNLLCDCDPQNSTTTAVVESTEYPHSLHGINNVGVPTSDSQNNEILNSNMTRSNSVDTAYTFINYLQRGRSCNNISDLYDSCNENDRNIFRPSHSEPDLSKYDLYLEADVMIDNLNIQGAPSLILNNPFYESSNTFNPTQINQNVVVLPDNYLAFEDSFVPSWDYKPELLVDKEMNTGIYYEGLPLIPSSDPWSLYGSNSNAFEYYSPQFDVPVEDCMQYMRLTDLDCTAPQYFNLPLEETSRVEEVNANENLCNTIKSSDAATDNFQDAQTVNLTEEILSQSPINLLENKENNLDTLANRESSTRISDEESLNADISIDVTSSLAFLPSSKSSARPAHCSDDTSEDTSPHEHSPLSVEDNKVIKSEVNVEYDHNVLNSNKRPINVPLSQLPSIPINNSIVQLPQTVSKDGSSYSKNELAAKSDEIVQSQVIPKGSSQVNNQHSKSFGQKPVTHAEITQAKSTNPIPQRPHPPAVPPAWLTKPTVNVVNQNVPKINVQNSEGVTTDLHQKKPQPVNQSRIEPQPSCSYIPPQPQRPQASQLNPEKQQQEVETEIVTAAGTSMLSQWRILDGAISRMYERLTNNSARTEIAAITFT</sequence>
<evidence type="ECO:0000313" key="3">
    <source>
        <dbReference type="Proteomes" id="UP001497472"/>
    </source>
</evidence>
<keyword evidence="3" id="KW-1185">Reference proteome</keyword>
<feature type="region of interest" description="Disordered" evidence="1">
    <location>
        <begin position="528"/>
        <end position="577"/>
    </location>
</feature>
<reference evidence="2 3" key="1">
    <citation type="submission" date="2023-11" db="EMBL/GenBank/DDBJ databases">
        <authorList>
            <person name="Okamura Y."/>
        </authorList>
    </citation>
    <scope>NUCLEOTIDE SEQUENCE [LARGE SCALE GENOMIC DNA]</scope>
</reference>
<organism evidence="2 3">
    <name type="scientific">Leptosia nina</name>
    <dbReference type="NCBI Taxonomy" id="320188"/>
    <lineage>
        <taxon>Eukaryota</taxon>
        <taxon>Metazoa</taxon>
        <taxon>Ecdysozoa</taxon>
        <taxon>Arthropoda</taxon>
        <taxon>Hexapoda</taxon>
        <taxon>Insecta</taxon>
        <taxon>Pterygota</taxon>
        <taxon>Neoptera</taxon>
        <taxon>Endopterygota</taxon>
        <taxon>Lepidoptera</taxon>
        <taxon>Glossata</taxon>
        <taxon>Ditrysia</taxon>
        <taxon>Papilionoidea</taxon>
        <taxon>Pieridae</taxon>
        <taxon>Pierinae</taxon>
        <taxon>Leptosia</taxon>
    </lineage>
</organism>
<accession>A0AAV1J5L7</accession>
<evidence type="ECO:0000313" key="2">
    <source>
        <dbReference type="EMBL" id="CAK1543912.1"/>
    </source>
</evidence>
<gene>
    <name evidence="2" type="ORF">LNINA_LOCUS3700</name>
</gene>
<evidence type="ECO:0000256" key="1">
    <source>
        <dbReference type="SAM" id="MobiDB-lite"/>
    </source>
</evidence>
<dbReference type="EMBL" id="CAVLEF010000005">
    <property type="protein sequence ID" value="CAK1543912.1"/>
    <property type="molecule type" value="Genomic_DNA"/>
</dbReference>
<comment type="caution">
    <text evidence="2">The sequence shown here is derived from an EMBL/GenBank/DDBJ whole genome shotgun (WGS) entry which is preliminary data.</text>
</comment>
<dbReference type="AlphaFoldDB" id="A0AAV1J5L7"/>
<protein>
    <submittedName>
        <fullName evidence="2">Uncharacterized protein</fullName>
    </submittedName>
</protein>
<feature type="compositionally biased region" description="Polar residues" evidence="1">
    <location>
        <begin position="543"/>
        <end position="555"/>
    </location>
</feature>
<feature type="compositionally biased region" description="Polar residues" evidence="1">
    <location>
        <begin position="564"/>
        <end position="574"/>
    </location>
</feature>
<proteinExistence type="predicted"/>
<feature type="compositionally biased region" description="Basic and acidic residues" evidence="1">
    <location>
        <begin position="377"/>
        <end position="388"/>
    </location>
</feature>
<feature type="region of interest" description="Disordered" evidence="1">
    <location>
        <begin position="359"/>
        <end position="388"/>
    </location>
</feature>
<dbReference type="Proteomes" id="UP001497472">
    <property type="component" value="Unassembled WGS sequence"/>
</dbReference>